<dbReference type="AlphaFoldDB" id="A0A8X6JL52"/>
<keyword evidence="2" id="KW-1185">Reference proteome</keyword>
<organism evidence="1 2">
    <name type="scientific">Trichonephila clavata</name>
    <name type="common">Joro spider</name>
    <name type="synonym">Nephila clavata</name>
    <dbReference type="NCBI Taxonomy" id="2740835"/>
    <lineage>
        <taxon>Eukaryota</taxon>
        <taxon>Metazoa</taxon>
        <taxon>Ecdysozoa</taxon>
        <taxon>Arthropoda</taxon>
        <taxon>Chelicerata</taxon>
        <taxon>Arachnida</taxon>
        <taxon>Araneae</taxon>
        <taxon>Araneomorphae</taxon>
        <taxon>Entelegynae</taxon>
        <taxon>Araneoidea</taxon>
        <taxon>Nephilidae</taxon>
        <taxon>Trichonephila</taxon>
    </lineage>
</organism>
<dbReference type="EMBL" id="BMAO01039211">
    <property type="protein sequence ID" value="GFR29813.1"/>
    <property type="molecule type" value="Genomic_DNA"/>
</dbReference>
<evidence type="ECO:0000313" key="1">
    <source>
        <dbReference type="EMBL" id="GFR29813.1"/>
    </source>
</evidence>
<proteinExistence type="predicted"/>
<comment type="caution">
    <text evidence="1">The sequence shown here is derived from an EMBL/GenBank/DDBJ whole genome shotgun (WGS) entry which is preliminary data.</text>
</comment>
<name>A0A8X6JL52_TRICU</name>
<accession>A0A8X6JL52</accession>
<dbReference type="Proteomes" id="UP000887116">
    <property type="component" value="Unassembled WGS sequence"/>
</dbReference>
<sequence>MSNKTCQPFQIYGGNRHAPDTFKSKQFRIISRKTIFGTPKQNGRHFSGQKKKLLLLQQYRDSESSVSHTSYESESISFWRRPVYSSEKIYANIYYRVKPFSSSHANKRILSENFENYDESLEKEDRIKCAIK</sequence>
<protein>
    <submittedName>
        <fullName evidence="1">Uncharacterized protein</fullName>
    </submittedName>
</protein>
<reference evidence="1" key="1">
    <citation type="submission" date="2020-07" db="EMBL/GenBank/DDBJ databases">
        <title>Multicomponent nature underlies the extraordinary mechanical properties of spider dragline silk.</title>
        <authorList>
            <person name="Kono N."/>
            <person name="Nakamura H."/>
            <person name="Mori M."/>
            <person name="Yoshida Y."/>
            <person name="Ohtoshi R."/>
            <person name="Malay A.D."/>
            <person name="Moran D.A.P."/>
            <person name="Tomita M."/>
            <person name="Numata K."/>
            <person name="Arakawa K."/>
        </authorList>
    </citation>
    <scope>NUCLEOTIDE SEQUENCE</scope>
</reference>
<evidence type="ECO:0000313" key="2">
    <source>
        <dbReference type="Proteomes" id="UP000887116"/>
    </source>
</evidence>
<gene>
    <name evidence="1" type="ORF">TNCT_185701</name>
</gene>